<evidence type="ECO:0000256" key="4">
    <source>
        <dbReference type="ARBA" id="ARBA00022692"/>
    </source>
</evidence>
<dbReference type="AlphaFoldDB" id="A0A160FJ75"/>
<feature type="transmembrane region" description="Helical" evidence="7">
    <location>
        <begin position="522"/>
        <end position="544"/>
    </location>
</feature>
<dbReference type="RefSeq" id="WP_063495641.1">
    <property type="nucleotide sequence ID" value="NZ_CP014578.1"/>
</dbReference>
<dbReference type="GO" id="GO:0022857">
    <property type="term" value="F:transmembrane transporter activity"/>
    <property type="evidence" value="ECO:0007669"/>
    <property type="project" value="InterPro"/>
</dbReference>
<keyword evidence="9" id="KW-1185">Reference proteome</keyword>
<name>A0A160FJ75_9BURK</name>
<organism evidence="8 9">
    <name type="scientific">Paraburkholderia phytofirmans OLGA172</name>
    <dbReference type="NCBI Taxonomy" id="1417228"/>
    <lineage>
        <taxon>Bacteria</taxon>
        <taxon>Pseudomonadati</taxon>
        <taxon>Pseudomonadota</taxon>
        <taxon>Betaproteobacteria</taxon>
        <taxon>Burkholderiales</taxon>
        <taxon>Burkholderiaceae</taxon>
        <taxon>Paraburkholderia</taxon>
    </lineage>
</organism>
<keyword evidence="5 7" id="KW-1133">Transmembrane helix</keyword>
<feature type="transmembrane region" description="Helical" evidence="7">
    <location>
        <begin position="79"/>
        <end position="98"/>
    </location>
</feature>
<keyword evidence="6 7" id="KW-0472">Membrane</keyword>
<dbReference type="OrthoDB" id="6538131at2"/>
<evidence type="ECO:0000256" key="6">
    <source>
        <dbReference type="ARBA" id="ARBA00023136"/>
    </source>
</evidence>
<dbReference type="EMBL" id="CP014578">
    <property type="protein sequence ID" value="ANB72204.1"/>
    <property type="molecule type" value="Genomic_DNA"/>
</dbReference>
<dbReference type="GO" id="GO:0005886">
    <property type="term" value="C:plasma membrane"/>
    <property type="evidence" value="ECO:0007669"/>
    <property type="project" value="UniProtKB-SubCell"/>
</dbReference>
<feature type="transmembrane region" description="Helical" evidence="7">
    <location>
        <begin position="104"/>
        <end position="122"/>
    </location>
</feature>
<feature type="transmembrane region" description="Helical" evidence="7">
    <location>
        <begin position="30"/>
        <end position="48"/>
    </location>
</feature>
<feature type="transmembrane region" description="Helical" evidence="7">
    <location>
        <begin position="446"/>
        <end position="465"/>
    </location>
</feature>
<reference evidence="8 9" key="1">
    <citation type="journal article" date="2016" name="Gene">
        <title>PacBio SMRT assembly of a complex multi-replicon genome reveals chlorocatechol degradative operon in a region of genome plasticity.</title>
        <authorList>
            <person name="Ricker N."/>
            <person name="Shen S.Y."/>
            <person name="Goordial J."/>
            <person name="Jin S."/>
            <person name="Fulthorpe R.R."/>
        </authorList>
    </citation>
    <scope>NUCLEOTIDE SEQUENCE [LARGE SCALE GENOMIC DNA]</scope>
    <source>
        <strain evidence="8 9">OLGA172</strain>
    </source>
</reference>
<dbReference type="Proteomes" id="UP000076852">
    <property type="component" value="Chromosome 1"/>
</dbReference>
<evidence type="ECO:0000256" key="2">
    <source>
        <dbReference type="ARBA" id="ARBA00022448"/>
    </source>
</evidence>
<feature type="transmembrane region" description="Helical" evidence="7">
    <location>
        <begin position="129"/>
        <end position="147"/>
    </location>
</feature>
<feature type="transmembrane region" description="Helical" evidence="7">
    <location>
        <begin position="494"/>
        <end position="510"/>
    </location>
</feature>
<proteinExistence type="predicted"/>
<dbReference type="KEGG" id="buz:AYM40_07370"/>
<evidence type="ECO:0000256" key="3">
    <source>
        <dbReference type="ARBA" id="ARBA00022475"/>
    </source>
</evidence>
<dbReference type="PANTHER" id="PTHR30509">
    <property type="entry name" value="P-HYDROXYBENZOIC ACID EFFLUX PUMP SUBUNIT-RELATED"/>
    <property type="match status" value="1"/>
</dbReference>
<sequence>MKTPSSAVRQSQRGAVKSALGDWMRTDGLTLIYMLKVVLAALLALWIAMRLQLPQPRTAMTTIFVLMQPQSGMVLAKSFYRFCGTLVGLVVMIVFIGWFSQQPVLFLTATALWVGICTAGAARNRHFRSYSFVLAGYTAALVGIPAVQHPDGAFLSAITRAAEVSLGIVCSGTVSALVFPQHAGEAIKATMQRRFGAFVDYVSNALSGKMDRSQIESATSSFIADIVGFEAIRSVAVFEHPDTRMRSGRFARLNTEFMSASTRFHALHQLMNRLHEQNALATIHALQPYFYEVAPLLKKSGEPVLNARDATQAAAQLDNFKTALPKRIRATRAEFKAKSETSLLEFDTAAELLYRFVDDLHSYTQTYASLAVPSHERERWVAQYIPKTNLIAAAVAGLRAVAVILVLSDFWISTAWPSGGTLVLAAATVCGLASSSPRPTRMAFQMAGGTALASVAGLIVMFWLYPRIDGFPLLCATLTPFLLLGTYLTTRRSLVGYGLGYCIFFCFLAGPDNLIHYDPTALINDAIALVCSMLVVSIAFAVILPTDAPWLRRLLLGELRRQVVMACHGRLTRLAVRFESGARDMLSQIHALAGDQVNLKRDALRWLFVVLEVGHAVVDLRTELSQLAADPRYVACTAWRHSTATMLDVVGRLFDKPNYKRFDAALSATDHAIAGVQALLDAVRASREEHRRLRRVLSNLHFIRTALLDPQSPFESFVGARGAPEETHHAT</sequence>
<feature type="transmembrane region" description="Helical" evidence="7">
    <location>
        <begin position="389"/>
        <end position="408"/>
    </location>
</feature>
<evidence type="ECO:0000313" key="8">
    <source>
        <dbReference type="EMBL" id="ANB72204.1"/>
    </source>
</evidence>
<evidence type="ECO:0000313" key="9">
    <source>
        <dbReference type="Proteomes" id="UP000076852"/>
    </source>
</evidence>
<feature type="transmembrane region" description="Helical" evidence="7">
    <location>
        <begin position="414"/>
        <end position="434"/>
    </location>
</feature>
<evidence type="ECO:0000256" key="1">
    <source>
        <dbReference type="ARBA" id="ARBA00004651"/>
    </source>
</evidence>
<evidence type="ECO:0000256" key="5">
    <source>
        <dbReference type="ARBA" id="ARBA00022989"/>
    </source>
</evidence>
<dbReference type="PANTHER" id="PTHR30509:SF9">
    <property type="entry name" value="MULTIDRUG RESISTANCE PROTEIN MDTO"/>
    <property type="match status" value="1"/>
</dbReference>
<accession>A0A160FJ75</accession>
<gene>
    <name evidence="8" type="ORF">AYM40_07370</name>
</gene>
<protein>
    <submittedName>
        <fullName evidence="8">Fusaric acid resistance protein</fullName>
    </submittedName>
</protein>
<feature type="transmembrane region" description="Helical" evidence="7">
    <location>
        <begin position="153"/>
        <end position="179"/>
    </location>
</feature>
<keyword evidence="2" id="KW-0813">Transport</keyword>
<keyword evidence="3" id="KW-1003">Cell membrane</keyword>
<comment type="subcellular location">
    <subcellularLocation>
        <location evidence="1">Cell membrane</location>
        <topology evidence="1">Multi-pass membrane protein</topology>
    </subcellularLocation>
</comment>
<dbReference type="Pfam" id="PF04632">
    <property type="entry name" value="FUSC"/>
    <property type="match status" value="1"/>
</dbReference>
<evidence type="ECO:0000256" key="7">
    <source>
        <dbReference type="SAM" id="Phobius"/>
    </source>
</evidence>
<keyword evidence="4 7" id="KW-0812">Transmembrane</keyword>
<dbReference type="STRING" id="1804984.AYM40_07370"/>
<feature type="transmembrane region" description="Helical" evidence="7">
    <location>
        <begin position="471"/>
        <end position="489"/>
    </location>
</feature>
<dbReference type="InterPro" id="IPR006726">
    <property type="entry name" value="PHBA_efflux_AaeB/fusaric-R"/>
</dbReference>